<dbReference type="PANTHER" id="PTHR34611">
    <property type="match status" value="1"/>
</dbReference>
<organism evidence="3 4">
    <name type="scientific">Paenibacillus melissococcoides</name>
    <dbReference type="NCBI Taxonomy" id="2912268"/>
    <lineage>
        <taxon>Bacteria</taxon>
        <taxon>Bacillati</taxon>
        <taxon>Bacillota</taxon>
        <taxon>Bacilli</taxon>
        <taxon>Bacillales</taxon>
        <taxon>Paenibacillaceae</taxon>
        <taxon>Paenibacillus</taxon>
    </lineage>
</organism>
<feature type="compositionally biased region" description="Basic and acidic residues" evidence="1">
    <location>
        <begin position="269"/>
        <end position="279"/>
    </location>
</feature>
<evidence type="ECO:0000313" key="4">
    <source>
        <dbReference type="Proteomes" id="UP001154322"/>
    </source>
</evidence>
<dbReference type="RefSeq" id="WP_213427148.1">
    <property type="nucleotide sequence ID" value="NZ_AP031286.1"/>
</dbReference>
<evidence type="ECO:0000259" key="2">
    <source>
        <dbReference type="Pfam" id="PF04754"/>
    </source>
</evidence>
<evidence type="ECO:0000313" key="3">
    <source>
        <dbReference type="EMBL" id="CAH8245750.1"/>
    </source>
</evidence>
<proteinExistence type="predicted"/>
<comment type="caution">
    <text evidence="3">The sequence shown here is derived from an EMBL/GenBank/DDBJ whole genome shotgun (WGS) entry which is preliminary data.</text>
</comment>
<evidence type="ECO:0000256" key="1">
    <source>
        <dbReference type="SAM" id="MobiDB-lite"/>
    </source>
</evidence>
<accession>A0ABM9G293</accession>
<name>A0ABM9G293_9BACL</name>
<reference evidence="3" key="1">
    <citation type="submission" date="2022-06" db="EMBL/GenBank/DDBJ databases">
        <authorList>
            <person name="Dietemann V."/>
            <person name="Ory F."/>
            <person name="Dainat B."/>
            <person name="Oberhansli S."/>
        </authorList>
    </citation>
    <scope>NUCLEOTIDE SEQUENCE</scope>
    <source>
        <strain evidence="3">Ena-SAMPLE-TAB-26-04-2022-14:26:32:270-5432</strain>
    </source>
</reference>
<feature type="domain" description="Transposase (putative) YhgA-like" evidence="2">
    <location>
        <begin position="14"/>
        <end position="216"/>
    </location>
</feature>
<dbReference type="InterPro" id="IPR051699">
    <property type="entry name" value="Rpn/YhgA-like_nuclease"/>
</dbReference>
<dbReference type="Pfam" id="PF04754">
    <property type="entry name" value="Transposase_31"/>
    <property type="match status" value="1"/>
</dbReference>
<dbReference type="Proteomes" id="UP001154322">
    <property type="component" value="Unassembled WGS sequence"/>
</dbReference>
<keyword evidence="4" id="KW-1185">Reference proteome</keyword>
<protein>
    <submittedName>
        <fullName evidence="3">Rpn family recombination-promoting nuclease/putative transposase</fullName>
    </submittedName>
</protein>
<dbReference type="PANTHER" id="PTHR34611:SF2">
    <property type="entry name" value="INACTIVE RECOMBINATION-PROMOTING NUCLEASE-LIKE PROTEIN RPNE-RELATED"/>
    <property type="match status" value="1"/>
</dbReference>
<dbReference type="EMBL" id="CALYLO010000004">
    <property type="protein sequence ID" value="CAH8245750.1"/>
    <property type="molecule type" value="Genomic_DNA"/>
</dbReference>
<feature type="compositionally biased region" description="Basic and acidic residues" evidence="1">
    <location>
        <begin position="286"/>
        <end position="315"/>
    </location>
</feature>
<feature type="region of interest" description="Disordered" evidence="1">
    <location>
        <begin position="269"/>
        <end position="315"/>
    </location>
</feature>
<sequence length="351" mass="41188">MGTETDEHNTVHHRHDTSYRFLLSSKKLFVELLRSFVQKEWVERIDETNVQEIPHSFVLQDFKRKEADLVYRVKLNGQDVVFYLLLEMQSTVDFLMPYRLLLYQVEIWRYLMKDQEKTKGKPKAFRLPPIVPIVLYNGKRRWTASRQFRHLLANETMFGSELLNFEYVLIDVARYTEEELLALSNTIGSVFLLDQTEDQAELLDRLGKLMHTIQQLPEDSQQKLVSWMANILSQKLPENEPHLRELIQNEKGGVSVMGLEKTLDAIKREGRREGRREGLRQGLQEGIREGRRKGLQEGIQEGRREGKQEGKREAKEEVVKQMLAENLDPELIARVTGFSLDMITQLRERSH</sequence>
<dbReference type="InterPro" id="IPR006842">
    <property type="entry name" value="Transposase_31"/>
</dbReference>
<gene>
    <name evidence="3" type="ORF">WJ0W_002985</name>
</gene>